<dbReference type="PANTHER" id="PTHR37171:SF1">
    <property type="entry name" value="SERINE_THREONINE-PROTEIN KINASE YRZF-RELATED"/>
    <property type="match status" value="1"/>
</dbReference>
<keyword evidence="2" id="KW-1185">Reference proteome</keyword>
<evidence type="ECO:0000313" key="2">
    <source>
        <dbReference type="Proteomes" id="UP000193067"/>
    </source>
</evidence>
<dbReference type="InterPro" id="IPR052396">
    <property type="entry name" value="Meiotic_Drive_Suppr_Kinase"/>
</dbReference>
<dbReference type="Gene3D" id="1.10.510.10">
    <property type="entry name" value="Transferase(Phosphotransferase) domain 1"/>
    <property type="match status" value="1"/>
</dbReference>
<accession>A0A1Y2IRJ5</accession>
<organism evidence="1 2">
    <name type="scientific">Trametes coccinea (strain BRFM310)</name>
    <name type="common">Pycnoporus coccineus</name>
    <dbReference type="NCBI Taxonomy" id="1353009"/>
    <lineage>
        <taxon>Eukaryota</taxon>
        <taxon>Fungi</taxon>
        <taxon>Dikarya</taxon>
        <taxon>Basidiomycota</taxon>
        <taxon>Agaricomycotina</taxon>
        <taxon>Agaricomycetes</taxon>
        <taxon>Polyporales</taxon>
        <taxon>Polyporaceae</taxon>
        <taxon>Trametes</taxon>
    </lineage>
</organism>
<name>A0A1Y2IRJ5_TRAC3</name>
<evidence type="ECO:0008006" key="3">
    <source>
        <dbReference type="Google" id="ProtNLM"/>
    </source>
</evidence>
<dbReference type="OrthoDB" id="3271031at2759"/>
<reference evidence="1 2" key="1">
    <citation type="journal article" date="2015" name="Biotechnol. Biofuels">
        <title>Enhanced degradation of softwood versus hardwood by the white-rot fungus Pycnoporus coccineus.</title>
        <authorList>
            <person name="Couturier M."/>
            <person name="Navarro D."/>
            <person name="Chevret D."/>
            <person name="Henrissat B."/>
            <person name="Piumi F."/>
            <person name="Ruiz-Duenas F.J."/>
            <person name="Martinez A.T."/>
            <person name="Grigoriev I.V."/>
            <person name="Riley R."/>
            <person name="Lipzen A."/>
            <person name="Berrin J.G."/>
            <person name="Master E.R."/>
            <person name="Rosso M.N."/>
        </authorList>
    </citation>
    <scope>NUCLEOTIDE SEQUENCE [LARGE SCALE GENOMIC DNA]</scope>
    <source>
        <strain evidence="1 2">BRFM310</strain>
    </source>
</reference>
<dbReference type="InterPro" id="IPR011009">
    <property type="entry name" value="Kinase-like_dom_sf"/>
</dbReference>
<dbReference type="EMBL" id="KZ084099">
    <property type="protein sequence ID" value="OSD03746.1"/>
    <property type="molecule type" value="Genomic_DNA"/>
</dbReference>
<dbReference type="AlphaFoldDB" id="A0A1Y2IRJ5"/>
<dbReference type="Proteomes" id="UP000193067">
    <property type="component" value="Unassembled WGS sequence"/>
</dbReference>
<dbReference type="SUPFAM" id="SSF56112">
    <property type="entry name" value="Protein kinase-like (PK-like)"/>
    <property type="match status" value="1"/>
</dbReference>
<dbReference type="STRING" id="1353009.A0A1Y2IRJ5"/>
<protein>
    <recommendedName>
        <fullName evidence="3">Protein kinase domain-containing protein</fullName>
    </recommendedName>
</protein>
<dbReference type="PANTHER" id="PTHR37171">
    <property type="entry name" value="SERINE/THREONINE-PROTEIN KINASE YRZF-RELATED"/>
    <property type="match status" value="1"/>
</dbReference>
<sequence>MSVLYWPKCATSANYGPMHSDTKGHTFGSCSPLTACDLLQVHIPNRDTKLPLRIRLNQHTLETSDGNRQIFRAELCEVLLPSGRLTTLERDVICKVAYGQRRIDDLLREADFYNTKLLSLQGTVVPRMHGCYQGNTEDGRTAVLILEYCGEELAGQLQYYHLTVRTQAVQALFSIHKAGLLHNNFDEGNIVVSRSANGGPRLTLIDFDRSVEHTCPSLQEVDVHGIVPYARMPGLHPFQCKEIRAAVQYHAEIWFPRSFYIFDKYIPEEYTTSVEAVLDFTGIPSGTTLENARSLVQAELDRFAKTLAERLAMDNVYHNIEKEMKNVDCRAGL</sequence>
<proteinExistence type="predicted"/>
<gene>
    <name evidence="1" type="ORF">PYCCODRAFT_1434133</name>
</gene>
<evidence type="ECO:0000313" key="1">
    <source>
        <dbReference type="EMBL" id="OSD03746.1"/>
    </source>
</evidence>